<dbReference type="PANTHER" id="PTHR12674">
    <property type="entry name" value="PREFOLDIN SUBUNIT 5"/>
    <property type="match status" value="1"/>
</dbReference>
<organism evidence="2 3">
    <name type="scientific">Arxiozyma heterogenica</name>
    <dbReference type="NCBI Taxonomy" id="278026"/>
    <lineage>
        <taxon>Eukaryota</taxon>
        <taxon>Fungi</taxon>
        <taxon>Dikarya</taxon>
        <taxon>Ascomycota</taxon>
        <taxon>Saccharomycotina</taxon>
        <taxon>Saccharomycetes</taxon>
        <taxon>Saccharomycetales</taxon>
        <taxon>Saccharomycetaceae</taxon>
        <taxon>Arxiozyma</taxon>
    </lineage>
</organism>
<dbReference type="GO" id="GO:0005737">
    <property type="term" value="C:cytoplasm"/>
    <property type="evidence" value="ECO:0007669"/>
    <property type="project" value="TreeGrafter"/>
</dbReference>
<dbReference type="InterPro" id="IPR009053">
    <property type="entry name" value="Prefoldin"/>
</dbReference>
<dbReference type="EMBL" id="JAWIZZ010000045">
    <property type="protein sequence ID" value="KAK5780231.1"/>
    <property type="molecule type" value="Genomic_DNA"/>
</dbReference>
<dbReference type="GO" id="GO:1990113">
    <property type="term" value="P:RNA polymerase I assembly"/>
    <property type="evidence" value="ECO:0007669"/>
    <property type="project" value="TreeGrafter"/>
</dbReference>
<dbReference type="GO" id="GO:1990115">
    <property type="term" value="P:RNA polymerase III assembly"/>
    <property type="evidence" value="ECO:0007669"/>
    <property type="project" value="TreeGrafter"/>
</dbReference>
<proteinExistence type="inferred from homology"/>
<evidence type="ECO:0000256" key="1">
    <source>
        <dbReference type="ARBA" id="ARBA00010048"/>
    </source>
</evidence>
<dbReference type="InterPro" id="IPR004127">
    <property type="entry name" value="Prefoldin_subunit_alpha"/>
</dbReference>
<name>A0AAN7W376_9SACH</name>
<dbReference type="SUPFAM" id="SSF46579">
    <property type="entry name" value="Prefoldin"/>
    <property type="match status" value="1"/>
</dbReference>
<dbReference type="GO" id="GO:0016272">
    <property type="term" value="C:prefoldin complex"/>
    <property type="evidence" value="ECO:0007669"/>
    <property type="project" value="InterPro"/>
</dbReference>
<dbReference type="Gene3D" id="1.10.287.370">
    <property type="match status" value="1"/>
</dbReference>
<dbReference type="PANTHER" id="PTHR12674:SF2">
    <property type="entry name" value="PREFOLDIN SUBUNIT 5"/>
    <property type="match status" value="1"/>
</dbReference>
<gene>
    <name evidence="2" type="ORF">RI543_002776</name>
</gene>
<reference evidence="3" key="1">
    <citation type="submission" date="2023-07" db="EMBL/GenBank/DDBJ databases">
        <title>A draft genome of Kazachstania heterogenica Y-27499.</title>
        <authorList>
            <person name="Donic C."/>
            <person name="Kralova J.S."/>
            <person name="Fidel L."/>
            <person name="Ben-Dor S."/>
            <person name="Jung S."/>
        </authorList>
    </citation>
    <scope>NUCLEOTIDE SEQUENCE [LARGE SCALE GENOMIC DNA]</scope>
    <source>
        <strain evidence="3">Y27499</strain>
    </source>
</reference>
<comment type="caution">
    <text evidence="2">The sequence shown here is derived from an EMBL/GenBank/DDBJ whole genome shotgun (WGS) entry which is preliminary data.</text>
</comment>
<dbReference type="GO" id="GO:0051082">
    <property type="term" value="F:unfolded protein binding"/>
    <property type="evidence" value="ECO:0007669"/>
    <property type="project" value="InterPro"/>
</dbReference>
<protein>
    <recommendedName>
        <fullName evidence="4">Prefoldin subunit 5</fullName>
    </recommendedName>
</protein>
<keyword evidence="3" id="KW-1185">Reference proteome</keyword>
<dbReference type="Pfam" id="PF02996">
    <property type="entry name" value="Prefoldin"/>
    <property type="match status" value="1"/>
</dbReference>
<dbReference type="NCBIfam" id="TIGR00293">
    <property type="entry name" value="prefoldin subunit alpha"/>
    <property type="match status" value="1"/>
</dbReference>
<dbReference type="GO" id="GO:1990114">
    <property type="term" value="P:RNA polymerase II core complex assembly"/>
    <property type="evidence" value="ECO:0007669"/>
    <property type="project" value="TreeGrafter"/>
</dbReference>
<comment type="similarity">
    <text evidence="1">Belongs to the prefoldin subunit alpha family.</text>
</comment>
<dbReference type="Proteomes" id="UP001306508">
    <property type="component" value="Unassembled WGS sequence"/>
</dbReference>
<evidence type="ECO:0000313" key="3">
    <source>
        <dbReference type="Proteomes" id="UP001306508"/>
    </source>
</evidence>
<sequence length="160" mass="18023">MSNQKIDLSKLSIEQLHVVKQQFDQELQHFQQSLQALIVAKSKFVECINDIKTISQDSNDEQDILIPASPSLYIPGKISNKNNKKFMVDVGTGYYVEKSDIEAIEFYEKKINKLNKESIQIQDIIKEKSQSSMAIATQIRQLAMKQALASKEAANASTTA</sequence>
<evidence type="ECO:0000313" key="2">
    <source>
        <dbReference type="EMBL" id="KAK5780231.1"/>
    </source>
</evidence>
<accession>A0AAN7W376</accession>
<dbReference type="GO" id="GO:0006457">
    <property type="term" value="P:protein folding"/>
    <property type="evidence" value="ECO:0007669"/>
    <property type="project" value="InterPro"/>
</dbReference>
<dbReference type="InterPro" id="IPR011599">
    <property type="entry name" value="PFD_alpha_archaea"/>
</dbReference>
<dbReference type="CDD" id="cd23157">
    <property type="entry name" value="Prefoldin_5"/>
    <property type="match status" value="1"/>
</dbReference>
<evidence type="ECO:0008006" key="4">
    <source>
        <dbReference type="Google" id="ProtNLM"/>
    </source>
</evidence>
<dbReference type="AlphaFoldDB" id="A0AAN7W376"/>